<evidence type="ECO:0000313" key="2">
    <source>
        <dbReference type="Proteomes" id="UP000018004"/>
    </source>
</evidence>
<sequence>MEQDKKETNLKIDWTDFDKLTDNQKAALQAHKNFKEKQAVKMEKGEDKNV</sequence>
<dbReference type="EMBL" id="AVGG01000002">
    <property type="protein sequence ID" value="ESU29478.1"/>
    <property type="molecule type" value="Genomic_DNA"/>
</dbReference>
<gene>
    <name evidence="1" type="ORF">FLJC2902T_08830</name>
</gene>
<dbReference type="PATRIC" id="fig|1341181.4.peg.877"/>
<evidence type="ECO:0000313" key="1">
    <source>
        <dbReference type="EMBL" id="ESU29478.1"/>
    </source>
</evidence>
<dbReference type="AlphaFoldDB" id="V6SRZ3"/>
<keyword evidence="2" id="KW-1185">Reference proteome</keyword>
<comment type="caution">
    <text evidence="1">The sequence shown here is derived from an EMBL/GenBank/DDBJ whole genome shotgun (WGS) entry which is preliminary data.</text>
</comment>
<organism evidence="1 2">
    <name type="scientific">Flavobacterium limnosediminis JC2902</name>
    <dbReference type="NCBI Taxonomy" id="1341181"/>
    <lineage>
        <taxon>Bacteria</taxon>
        <taxon>Pseudomonadati</taxon>
        <taxon>Bacteroidota</taxon>
        <taxon>Flavobacteriia</taxon>
        <taxon>Flavobacteriales</taxon>
        <taxon>Flavobacteriaceae</taxon>
        <taxon>Flavobacterium</taxon>
    </lineage>
</organism>
<dbReference type="Proteomes" id="UP000018004">
    <property type="component" value="Unassembled WGS sequence"/>
</dbReference>
<proteinExistence type="predicted"/>
<dbReference type="RefSeq" id="WP_023578545.1">
    <property type="nucleotide sequence ID" value="NZ_AVGG01000002.1"/>
</dbReference>
<reference evidence="1 2" key="1">
    <citation type="submission" date="2013-08" db="EMBL/GenBank/DDBJ databases">
        <title>Flavobacterium limnosediminis JC2902 genome sequencing.</title>
        <authorList>
            <person name="Lee K."/>
            <person name="Yi H."/>
            <person name="Park S."/>
            <person name="Chun J."/>
        </authorList>
    </citation>
    <scope>NUCLEOTIDE SEQUENCE [LARGE SCALE GENOMIC DNA]</scope>
    <source>
        <strain evidence="1 2">JC2902</strain>
    </source>
</reference>
<accession>V6SRZ3</accession>
<name>V6SRZ3_9FLAO</name>
<protein>
    <submittedName>
        <fullName evidence="1">Uncharacterized protein</fullName>
    </submittedName>
</protein>